<dbReference type="PROSITE" id="PS50145">
    <property type="entry name" value="ZF_TRAF"/>
    <property type="match status" value="1"/>
</dbReference>
<dbReference type="Pfam" id="PF02176">
    <property type="entry name" value="zf-TRAF"/>
    <property type="match status" value="1"/>
</dbReference>
<evidence type="ECO:0000256" key="3">
    <source>
        <dbReference type="ARBA" id="ARBA00022833"/>
    </source>
</evidence>
<dbReference type="InterPro" id="IPR001293">
    <property type="entry name" value="Znf_TRAF"/>
</dbReference>
<feature type="zinc finger region" description="TRAF-type" evidence="4">
    <location>
        <begin position="7"/>
        <end position="61"/>
    </location>
</feature>
<sequence length="634" mass="71346">MRRHTDAHREKCPKLPTDCPNKCGAKPPRDSVEHHRQHECPLTVTTCSVPKCGLRMQRGAIASHEEWCRKMHKNRRRNQQRGSVQRFRWTLCNFENAVSTPLGERKTEMFESRVISVQGVQRKLILYPNGVGSGAKEGRTYVCLAGPNNFWHAVKCTVSVSVVNGADEVIVRGFKWGKQGLELGQAWSFDLCDTSALVAASRCSDDGLLELRIGFYLSEAMEGVDPAHNNEFDLMTDSSDSDSDVSEADEEVETVRKTKWHDAKTLEAPEGMRRLSWRREHEREQKRMEITERGWNANSGPLIRHQQESVEESLGEMSRARLSPPLRMRNSPLLRVREISPKRVPIRQYGAELFRTSKSGIHQLIQRMIESATGLWIDLEMDPIRWRNGGQRVRLPTLPSGRGSEKLNGGGLKRGGLHSRGATRRKKGKGSGSFLPGGALVCARGEDFSRKKQKLESKKKRKEWNFKKENDGLTFEEALRTADDAVCEVARKQRQPETPEDMIFFPLPSALGLKTGQAVRYVGSTTTLYDGQRLLFAGALGFLEGCASGGDFVVHFPSDGWNDRIAVLKGEDLRVDQAGAPDGRRHEDQIQRRGGEGRVRDLCSRRGEDECSDGRPDLLACFVSRESRGRPFSQ</sequence>
<feature type="domain" description="TRAF-type" evidence="6">
    <location>
        <begin position="7"/>
        <end position="61"/>
    </location>
</feature>
<evidence type="ECO:0000256" key="1">
    <source>
        <dbReference type="ARBA" id="ARBA00022723"/>
    </source>
</evidence>
<dbReference type="Gene3D" id="3.30.40.10">
    <property type="entry name" value="Zinc/RING finger domain, C3HC4 (zinc finger)"/>
    <property type="match status" value="1"/>
</dbReference>
<feature type="compositionally biased region" description="Basic residues" evidence="5">
    <location>
        <begin position="415"/>
        <end position="429"/>
    </location>
</feature>
<keyword evidence="1 4" id="KW-0479">Metal-binding</keyword>
<proteinExistence type="predicted"/>
<reference evidence="7" key="1">
    <citation type="submission" date="2014-11" db="EMBL/GenBank/DDBJ databases">
        <authorList>
            <person name="Otto D Thomas"/>
            <person name="Naeem Raeece"/>
        </authorList>
    </citation>
    <scope>NUCLEOTIDE SEQUENCE</scope>
</reference>
<gene>
    <name evidence="7" type="ORF">Cvel_1297</name>
</gene>
<dbReference type="VEuPathDB" id="CryptoDB:Cvel_1297"/>
<evidence type="ECO:0000256" key="5">
    <source>
        <dbReference type="SAM" id="MobiDB-lite"/>
    </source>
</evidence>
<feature type="region of interest" description="Disordered" evidence="5">
    <location>
        <begin position="236"/>
        <end position="256"/>
    </location>
</feature>
<dbReference type="SUPFAM" id="SSF49599">
    <property type="entry name" value="TRAF domain-like"/>
    <property type="match status" value="1"/>
</dbReference>
<evidence type="ECO:0000313" key="7">
    <source>
        <dbReference type="EMBL" id="CEM46922.1"/>
    </source>
</evidence>
<feature type="region of interest" description="Disordered" evidence="5">
    <location>
        <begin position="577"/>
        <end position="599"/>
    </location>
</feature>
<evidence type="ECO:0000256" key="2">
    <source>
        <dbReference type="ARBA" id="ARBA00022771"/>
    </source>
</evidence>
<name>A0A0G4HRJ6_9ALVE</name>
<dbReference type="AlphaFoldDB" id="A0A0G4HRJ6"/>
<keyword evidence="3 4" id="KW-0862">Zinc</keyword>
<feature type="compositionally biased region" description="Acidic residues" evidence="5">
    <location>
        <begin position="239"/>
        <end position="252"/>
    </location>
</feature>
<dbReference type="InterPro" id="IPR013083">
    <property type="entry name" value="Znf_RING/FYVE/PHD"/>
</dbReference>
<feature type="compositionally biased region" description="Basic and acidic residues" evidence="5">
    <location>
        <begin position="582"/>
        <end position="599"/>
    </location>
</feature>
<protein>
    <recommendedName>
        <fullName evidence="6">TRAF-type domain-containing protein</fullName>
    </recommendedName>
</protein>
<accession>A0A0G4HRJ6</accession>
<evidence type="ECO:0000259" key="6">
    <source>
        <dbReference type="PROSITE" id="PS50145"/>
    </source>
</evidence>
<keyword evidence="2 4" id="KW-0863">Zinc-finger</keyword>
<dbReference type="EMBL" id="CDMZ01003588">
    <property type="protein sequence ID" value="CEM46922.1"/>
    <property type="molecule type" value="Genomic_DNA"/>
</dbReference>
<organism evidence="7">
    <name type="scientific">Chromera velia CCMP2878</name>
    <dbReference type="NCBI Taxonomy" id="1169474"/>
    <lineage>
        <taxon>Eukaryota</taxon>
        <taxon>Sar</taxon>
        <taxon>Alveolata</taxon>
        <taxon>Colpodellida</taxon>
        <taxon>Chromeraceae</taxon>
        <taxon>Chromera</taxon>
    </lineage>
</organism>
<feature type="region of interest" description="Disordered" evidence="5">
    <location>
        <begin position="395"/>
        <end position="435"/>
    </location>
</feature>
<dbReference type="GO" id="GO:0008270">
    <property type="term" value="F:zinc ion binding"/>
    <property type="evidence" value="ECO:0007669"/>
    <property type="project" value="UniProtKB-KW"/>
</dbReference>
<evidence type="ECO:0000256" key="4">
    <source>
        <dbReference type="PROSITE-ProRule" id="PRU00207"/>
    </source>
</evidence>